<name>A0A5C8IZZ1_9BACT</name>
<evidence type="ECO:0000256" key="1">
    <source>
        <dbReference type="SAM" id="SignalP"/>
    </source>
</evidence>
<organism evidence="2 3">
    <name type="scientific">Pontibacter qinzhouensis</name>
    <dbReference type="NCBI Taxonomy" id="2603253"/>
    <lineage>
        <taxon>Bacteria</taxon>
        <taxon>Pseudomonadati</taxon>
        <taxon>Bacteroidota</taxon>
        <taxon>Cytophagia</taxon>
        <taxon>Cytophagales</taxon>
        <taxon>Hymenobacteraceae</taxon>
        <taxon>Pontibacter</taxon>
    </lineage>
</organism>
<proteinExistence type="predicted"/>
<feature type="signal peptide" evidence="1">
    <location>
        <begin position="1"/>
        <end position="23"/>
    </location>
</feature>
<accession>A0A5C8IZZ1</accession>
<dbReference type="RefSeq" id="WP_147923811.1">
    <property type="nucleotide sequence ID" value="NZ_VRTY01000121.1"/>
</dbReference>
<dbReference type="Proteomes" id="UP000321926">
    <property type="component" value="Unassembled WGS sequence"/>
</dbReference>
<dbReference type="AlphaFoldDB" id="A0A5C8IZZ1"/>
<keyword evidence="1" id="KW-0732">Signal</keyword>
<comment type="caution">
    <text evidence="2">The sequence shown here is derived from an EMBL/GenBank/DDBJ whole genome shotgun (WGS) entry which is preliminary data.</text>
</comment>
<evidence type="ECO:0008006" key="4">
    <source>
        <dbReference type="Google" id="ProtNLM"/>
    </source>
</evidence>
<gene>
    <name evidence="2" type="ORF">FVR03_21375</name>
</gene>
<dbReference type="EMBL" id="VRTY01000121">
    <property type="protein sequence ID" value="TXK26981.1"/>
    <property type="molecule type" value="Genomic_DNA"/>
</dbReference>
<sequence>MPTLRHLSVLASVLFLFSCNRSADSNLATDTDHAHMVDSAVTDKRADDRDLVYSVPDSITSAAYVPDTTNLSPEPDQPVKILIEGLFHKEEVWQGAEKKQWIGLLYRNGSYEIRPTTLQVKTVYDPVRDAQQANATDKKLISGRQVIGGDTSTLLFITGLAGIKPGAVDTAAYDSAVLKPGQKLPIRFKSKQFMLTAFGDSTRTDSTSSTYAYTSYGWRISGTKNGKKLEQVLAQDDTIDNSVYVLHWAGDLDHDGIPDLVADLSNQYNRMKFALYLSSKAEKGKLYKQVAVFESNRN</sequence>
<feature type="chain" id="PRO_5023134684" description="Lipoprotein" evidence="1">
    <location>
        <begin position="24"/>
        <end position="298"/>
    </location>
</feature>
<dbReference type="OrthoDB" id="1091452at2"/>
<evidence type="ECO:0000313" key="2">
    <source>
        <dbReference type="EMBL" id="TXK26981.1"/>
    </source>
</evidence>
<evidence type="ECO:0000313" key="3">
    <source>
        <dbReference type="Proteomes" id="UP000321926"/>
    </source>
</evidence>
<protein>
    <recommendedName>
        <fullName evidence="4">Lipoprotein</fullName>
    </recommendedName>
</protein>
<keyword evidence="3" id="KW-1185">Reference proteome</keyword>
<dbReference type="PROSITE" id="PS51257">
    <property type="entry name" value="PROKAR_LIPOPROTEIN"/>
    <property type="match status" value="1"/>
</dbReference>
<reference evidence="2 3" key="1">
    <citation type="submission" date="2019-08" db="EMBL/GenBank/DDBJ databases">
        <authorList>
            <person name="Shi S."/>
        </authorList>
    </citation>
    <scope>NUCLEOTIDE SEQUENCE [LARGE SCALE GENOMIC DNA]</scope>
    <source>
        <strain evidence="2 3">GY10130</strain>
    </source>
</reference>